<proteinExistence type="predicted"/>
<feature type="domain" description="N-acetyltransferase" evidence="1">
    <location>
        <begin position="15"/>
        <end position="154"/>
    </location>
</feature>
<name>A0A926KX21_9BACL</name>
<dbReference type="EMBL" id="JACVVD010000019">
    <property type="protein sequence ID" value="MBD0384441.1"/>
    <property type="molecule type" value="Genomic_DNA"/>
</dbReference>
<dbReference type="Proteomes" id="UP000650466">
    <property type="component" value="Unassembled WGS sequence"/>
</dbReference>
<dbReference type="GO" id="GO:0016747">
    <property type="term" value="F:acyltransferase activity, transferring groups other than amino-acyl groups"/>
    <property type="evidence" value="ECO:0007669"/>
    <property type="project" value="InterPro"/>
</dbReference>
<evidence type="ECO:0000313" key="2">
    <source>
        <dbReference type="EMBL" id="MBD0384441.1"/>
    </source>
</evidence>
<dbReference type="InterPro" id="IPR000182">
    <property type="entry name" value="GNAT_dom"/>
</dbReference>
<sequence length="154" mass="17845">MFTDPTSELESTSAFQIERVTERNAEEFIRWIVRSKDGVELNKEMIERIKAYFYSPIFLNYMLRIDGRPAAMGSLFLKDQEGYIANDFTFESFRGRGCQLALLRHRLSEAAKLGIKTVYTDVEFGTISHGNMEKSGFKTAYINTFWIKKQNSNL</sequence>
<dbReference type="AlphaFoldDB" id="A0A926KX21"/>
<dbReference type="Pfam" id="PF00583">
    <property type="entry name" value="Acetyltransf_1"/>
    <property type="match status" value="1"/>
</dbReference>
<evidence type="ECO:0000313" key="3">
    <source>
        <dbReference type="Proteomes" id="UP000650466"/>
    </source>
</evidence>
<dbReference type="InterPro" id="IPR016181">
    <property type="entry name" value="Acyl_CoA_acyltransferase"/>
</dbReference>
<keyword evidence="3" id="KW-1185">Reference proteome</keyword>
<comment type="caution">
    <text evidence="2">The sequence shown here is derived from an EMBL/GenBank/DDBJ whole genome shotgun (WGS) entry which is preliminary data.</text>
</comment>
<gene>
    <name evidence="2" type="ORF">ICC18_30840</name>
</gene>
<dbReference type="PROSITE" id="PS51186">
    <property type="entry name" value="GNAT"/>
    <property type="match status" value="1"/>
</dbReference>
<accession>A0A926KX21</accession>
<protein>
    <submittedName>
        <fullName evidence="2">GNAT family N-acetyltransferase</fullName>
    </submittedName>
</protein>
<dbReference type="RefSeq" id="WP_188178217.1">
    <property type="nucleotide sequence ID" value="NZ_JACVVD010000019.1"/>
</dbReference>
<evidence type="ECO:0000259" key="1">
    <source>
        <dbReference type="PROSITE" id="PS51186"/>
    </source>
</evidence>
<organism evidence="2 3">
    <name type="scientific">Paenibacillus sedimenti</name>
    <dbReference type="NCBI Taxonomy" id="2770274"/>
    <lineage>
        <taxon>Bacteria</taxon>
        <taxon>Bacillati</taxon>
        <taxon>Bacillota</taxon>
        <taxon>Bacilli</taxon>
        <taxon>Bacillales</taxon>
        <taxon>Paenibacillaceae</taxon>
        <taxon>Paenibacillus</taxon>
    </lineage>
</organism>
<reference evidence="2" key="1">
    <citation type="submission" date="2020-09" db="EMBL/GenBank/DDBJ databases">
        <title>Draft Genome Sequence of Paenibacillus sp. WST5.</title>
        <authorList>
            <person name="Bao Z."/>
        </authorList>
    </citation>
    <scope>NUCLEOTIDE SEQUENCE</scope>
    <source>
        <strain evidence="2">WST5</strain>
    </source>
</reference>
<dbReference type="Gene3D" id="3.40.630.30">
    <property type="match status" value="1"/>
</dbReference>
<dbReference type="CDD" id="cd04301">
    <property type="entry name" value="NAT_SF"/>
    <property type="match status" value="1"/>
</dbReference>
<dbReference type="SUPFAM" id="SSF55729">
    <property type="entry name" value="Acyl-CoA N-acyltransferases (Nat)"/>
    <property type="match status" value="1"/>
</dbReference>